<dbReference type="Gene3D" id="3.30.2130.10">
    <property type="entry name" value="VC0802-like"/>
    <property type="match status" value="1"/>
</dbReference>
<dbReference type="AlphaFoldDB" id="A0A239ERU0"/>
<feature type="domain" description="DUF2241" evidence="1">
    <location>
        <begin position="2"/>
        <end position="69"/>
    </location>
</feature>
<dbReference type="PANTHER" id="PTHR39199:SF1">
    <property type="entry name" value="BLR5128 PROTEIN"/>
    <property type="match status" value="1"/>
</dbReference>
<organism evidence="3 4">
    <name type="scientific">Pontibacter ummariensis</name>
    <dbReference type="NCBI Taxonomy" id="1610492"/>
    <lineage>
        <taxon>Bacteria</taxon>
        <taxon>Pseudomonadati</taxon>
        <taxon>Bacteroidota</taxon>
        <taxon>Cytophagia</taxon>
        <taxon>Cytophagales</taxon>
        <taxon>Hymenobacteraceae</taxon>
        <taxon>Pontibacter</taxon>
    </lineage>
</organism>
<evidence type="ECO:0000313" key="4">
    <source>
        <dbReference type="Proteomes" id="UP000198432"/>
    </source>
</evidence>
<dbReference type="InterPro" id="IPR027795">
    <property type="entry name" value="CASTOR_ACT_dom"/>
</dbReference>
<evidence type="ECO:0000313" key="3">
    <source>
        <dbReference type="EMBL" id="SNS46968.1"/>
    </source>
</evidence>
<gene>
    <name evidence="3" type="ORF">SAMN06296052_10720</name>
</gene>
<name>A0A239ERU0_9BACT</name>
<dbReference type="InterPro" id="IPR045865">
    <property type="entry name" value="ACT-like_dom_sf"/>
</dbReference>
<dbReference type="SUPFAM" id="SSF55021">
    <property type="entry name" value="ACT-like"/>
    <property type="match status" value="2"/>
</dbReference>
<evidence type="ECO:0000259" key="1">
    <source>
        <dbReference type="Pfam" id="PF10000"/>
    </source>
</evidence>
<accession>A0A239ERU0</accession>
<proteinExistence type="predicted"/>
<dbReference type="RefSeq" id="WP_089318925.1">
    <property type="nucleotide sequence ID" value="NZ_FZOQ01000007.1"/>
</dbReference>
<evidence type="ECO:0000259" key="2">
    <source>
        <dbReference type="Pfam" id="PF13840"/>
    </source>
</evidence>
<dbReference type="OrthoDB" id="517867at2"/>
<dbReference type="EMBL" id="FZOQ01000007">
    <property type="protein sequence ID" value="SNS46968.1"/>
    <property type="molecule type" value="Genomic_DNA"/>
</dbReference>
<dbReference type="PANTHER" id="PTHR39199">
    <property type="entry name" value="BLR5128 PROTEIN"/>
    <property type="match status" value="1"/>
</dbReference>
<protein>
    <submittedName>
        <fullName evidence="3">Uncharacterized protein</fullName>
    </submittedName>
</protein>
<dbReference type="Proteomes" id="UP000198432">
    <property type="component" value="Unassembled WGS sequence"/>
</dbReference>
<dbReference type="Pfam" id="PF10000">
    <property type="entry name" value="ACT_3"/>
    <property type="match status" value="1"/>
</dbReference>
<dbReference type="Pfam" id="PF13840">
    <property type="entry name" value="ACT_7"/>
    <property type="match status" value="1"/>
</dbReference>
<keyword evidence="4" id="KW-1185">Reference proteome</keyword>
<reference evidence="4" key="1">
    <citation type="submission" date="2017-06" db="EMBL/GenBank/DDBJ databases">
        <authorList>
            <person name="Varghese N."/>
            <person name="Submissions S."/>
        </authorList>
    </citation>
    <scope>NUCLEOTIDE SEQUENCE [LARGE SCALE GENOMIC DNA]</scope>
    <source>
        <strain evidence="4">NKM1</strain>
    </source>
</reference>
<sequence>MAGEKDLAVLLRSLTPVLNEGAYVFCTVPDLKSVAPDDIISLFKEKEGLTVILAKDKADALGLPYGFVASWITLTVHSSLEAVGLTAAFSRALAQNGISCNVVAGFYHDHIFVSKQDAKKAMQVLQQLSEPEKQSSSAPKS</sequence>
<feature type="domain" description="CASTOR ACT" evidence="2">
    <location>
        <begin position="70"/>
        <end position="126"/>
    </location>
</feature>
<dbReference type="InterPro" id="IPR018717">
    <property type="entry name" value="DUF2241"/>
</dbReference>